<sequence>MKIDGPLNGQELPERANLLLHHKATNDFKSIRTCQVLRYPLNRECYFCICVSLSNTKKSSYHCWFSKSRVSKLRPGDLLVKVNTTNQAEQLLSLKMLSNILVTISPHANLNFSRGVISESDSYNVPEQEILEGLREQKVCEVRRITIRRDVDRLLIPNI</sequence>
<evidence type="ECO:0000313" key="1">
    <source>
        <dbReference type="EMBL" id="GFQ78519.1"/>
    </source>
</evidence>
<dbReference type="Proteomes" id="UP000887116">
    <property type="component" value="Unassembled WGS sequence"/>
</dbReference>
<evidence type="ECO:0000313" key="2">
    <source>
        <dbReference type="Proteomes" id="UP000887116"/>
    </source>
</evidence>
<protein>
    <submittedName>
        <fullName evidence="1">Uncharacterized protein</fullName>
    </submittedName>
</protein>
<proteinExistence type="predicted"/>
<reference evidence="1" key="1">
    <citation type="submission" date="2020-07" db="EMBL/GenBank/DDBJ databases">
        <title>Multicomponent nature underlies the extraordinary mechanical properties of spider dragline silk.</title>
        <authorList>
            <person name="Kono N."/>
            <person name="Nakamura H."/>
            <person name="Mori M."/>
            <person name="Yoshida Y."/>
            <person name="Ohtoshi R."/>
            <person name="Malay A.D."/>
            <person name="Moran D.A.P."/>
            <person name="Tomita M."/>
            <person name="Numata K."/>
            <person name="Arakawa K."/>
        </authorList>
    </citation>
    <scope>NUCLEOTIDE SEQUENCE</scope>
</reference>
<comment type="caution">
    <text evidence="1">The sequence shown here is derived from an EMBL/GenBank/DDBJ whole genome shotgun (WGS) entry which is preliminary data.</text>
</comment>
<dbReference type="EMBL" id="BMAO01012035">
    <property type="protein sequence ID" value="GFQ78519.1"/>
    <property type="molecule type" value="Genomic_DNA"/>
</dbReference>
<organism evidence="1 2">
    <name type="scientific">Trichonephila clavata</name>
    <name type="common">Joro spider</name>
    <name type="synonym">Nephila clavata</name>
    <dbReference type="NCBI Taxonomy" id="2740835"/>
    <lineage>
        <taxon>Eukaryota</taxon>
        <taxon>Metazoa</taxon>
        <taxon>Ecdysozoa</taxon>
        <taxon>Arthropoda</taxon>
        <taxon>Chelicerata</taxon>
        <taxon>Arachnida</taxon>
        <taxon>Araneae</taxon>
        <taxon>Araneomorphae</taxon>
        <taxon>Entelegynae</taxon>
        <taxon>Araneoidea</taxon>
        <taxon>Nephilidae</taxon>
        <taxon>Trichonephila</taxon>
    </lineage>
</organism>
<keyword evidence="2" id="KW-1185">Reference proteome</keyword>
<gene>
    <name evidence="1" type="ORF">TNCT_690361</name>
</gene>
<accession>A0A8X6H2J4</accession>
<dbReference type="AlphaFoldDB" id="A0A8X6H2J4"/>
<name>A0A8X6H2J4_TRICU</name>